<accession>U2E9F9</accession>
<dbReference type="InterPro" id="IPR009912">
    <property type="entry name" value="DUF1451"/>
</dbReference>
<dbReference type="STRING" id="1033810.HLPCO_002398"/>
<sequence length="66" mass="7563">MKYKTGDQAELGIYECSRCNSAVAIDMKKQILPICPNCNHNSFTKVEEEDVHNKHRKNVEVPESLK</sequence>
<evidence type="ECO:0000313" key="2">
    <source>
        <dbReference type="Proteomes" id="UP000005707"/>
    </source>
</evidence>
<dbReference type="Pfam" id="PF07295">
    <property type="entry name" value="DUF1451"/>
    <property type="match status" value="1"/>
</dbReference>
<dbReference type="Proteomes" id="UP000005707">
    <property type="component" value="Unassembled WGS sequence"/>
</dbReference>
<reference evidence="1 2" key="1">
    <citation type="journal article" date="2011" name="J. Bacteriol.">
        <title>Genome sequence of Haloplasma contractile, an unusual contractile bacterium from a deep-sea anoxic brine lake.</title>
        <authorList>
            <person name="Antunes A."/>
            <person name="Alam I."/>
            <person name="El Dorry H."/>
            <person name="Siam R."/>
            <person name="Robertson A."/>
            <person name="Bajic V.B."/>
            <person name="Stingl U."/>
        </authorList>
    </citation>
    <scope>NUCLEOTIDE SEQUENCE [LARGE SCALE GENOMIC DNA]</scope>
    <source>
        <strain evidence="1 2">SSD-17B</strain>
    </source>
</reference>
<protein>
    <submittedName>
        <fullName evidence="1">Uncharacterized protein</fullName>
    </submittedName>
</protein>
<dbReference type="RefSeq" id="WP_008827044.1">
    <property type="nucleotide sequence ID" value="NZ_AFNU02000010.1"/>
</dbReference>
<proteinExistence type="predicted"/>
<dbReference type="InParanoid" id="U2E9F9"/>
<dbReference type="EMBL" id="AFNU02000010">
    <property type="protein sequence ID" value="ERJ11486.1"/>
    <property type="molecule type" value="Genomic_DNA"/>
</dbReference>
<reference evidence="1 2" key="2">
    <citation type="journal article" date="2013" name="PLoS ONE">
        <title>INDIGO - INtegrated Data Warehouse of MIcrobial GenOmes with Examples from the Red Sea Extremophiles.</title>
        <authorList>
            <person name="Alam I."/>
            <person name="Antunes A."/>
            <person name="Kamau A.A."/>
            <person name="Ba Alawi W."/>
            <person name="Kalkatawi M."/>
            <person name="Stingl U."/>
            <person name="Bajic V.B."/>
        </authorList>
    </citation>
    <scope>NUCLEOTIDE SEQUENCE [LARGE SCALE GENOMIC DNA]</scope>
    <source>
        <strain evidence="1 2">SSD-17B</strain>
    </source>
</reference>
<name>U2E9F9_9MOLU</name>
<keyword evidence="2" id="KW-1185">Reference proteome</keyword>
<dbReference type="AlphaFoldDB" id="U2E9F9"/>
<comment type="caution">
    <text evidence="1">The sequence shown here is derived from an EMBL/GenBank/DDBJ whole genome shotgun (WGS) entry which is preliminary data.</text>
</comment>
<dbReference type="OrthoDB" id="3174978at2"/>
<organism evidence="1 2">
    <name type="scientific">Haloplasma contractile SSD-17B</name>
    <dbReference type="NCBI Taxonomy" id="1033810"/>
    <lineage>
        <taxon>Bacteria</taxon>
        <taxon>Bacillati</taxon>
        <taxon>Mycoplasmatota</taxon>
        <taxon>Mollicutes</taxon>
        <taxon>Haloplasmatales</taxon>
        <taxon>Haloplasmataceae</taxon>
        <taxon>Haloplasma</taxon>
    </lineage>
</organism>
<evidence type="ECO:0000313" key="1">
    <source>
        <dbReference type="EMBL" id="ERJ11486.1"/>
    </source>
</evidence>
<gene>
    <name evidence="1" type="ORF">HLPCO_002398</name>
</gene>